<dbReference type="InterPro" id="IPR045738">
    <property type="entry name" value="DUF6088"/>
</dbReference>
<name>A0A316MLC3_9CLOT</name>
<organism evidence="1 2">
    <name type="scientific">Clostridium cadaveris</name>
    <dbReference type="NCBI Taxonomy" id="1529"/>
    <lineage>
        <taxon>Bacteria</taxon>
        <taxon>Bacillati</taxon>
        <taxon>Bacillota</taxon>
        <taxon>Clostridia</taxon>
        <taxon>Eubacteriales</taxon>
        <taxon>Clostridiaceae</taxon>
        <taxon>Clostridium</taxon>
    </lineage>
</organism>
<evidence type="ECO:0000313" key="1">
    <source>
        <dbReference type="EMBL" id="PWL53320.1"/>
    </source>
</evidence>
<comment type="caution">
    <text evidence="1">The sequence shown here is derived from an EMBL/GenBank/DDBJ whole genome shotgun (WGS) entry which is preliminary data.</text>
</comment>
<proteinExistence type="predicted"/>
<accession>A0A316MLC3</accession>
<protein>
    <recommendedName>
        <fullName evidence="3">Transcriptional regulator, AbiEi antitoxin, Type IV TA system</fullName>
    </recommendedName>
</protein>
<sequence>MEQIGYGEHIAETVKNIPYEAAIQTENIAAQLAGTFDLPYEQAKALTNVKLKRMADKGEIERLQKGIYCQVKQTVFGRVTPSTEQVMKKTLTEQGGVKIGYESGAFLMNKLGLTTLIPRDMEITTNRYGAKLPKDCHIKLKKPAVPVTEDNWKYLQFIDLTMALADAHIDAQRPELLLAGYAKQQELDGLALLFTARKHYPAKVILPLIDLLMEVNDELTSG</sequence>
<evidence type="ECO:0000313" key="2">
    <source>
        <dbReference type="Proteomes" id="UP000246114"/>
    </source>
</evidence>
<gene>
    <name evidence="1" type="ORF">DBY38_07955</name>
</gene>
<dbReference type="EMBL" id="QAMZ01000038">
    <property type="protein sequence ID" value="PWL53320.1"/>
    <property type="molecule type" value="Genomic_DNA"/>
</dbReference>
<dbReference type="Pfam" id="PF19570">
    <property type="entry name" value="DUF6088"/>
    <property type="match status" value="1"/>
</dbReference>
<reference evidence="1 2" key="1">
    <citation type="submission" date="2018-03" db="EMBL/GenBank/DDBJ databases">
        <title>The uncultured portion of the human microbiome is neutrally assembled.</title>
        <authorList>
            <person name="Jeraldo P."/>
            <person name="Boardman L."/>
            <person name="White B.A."/>
            <person name="Nelson H."/>
            <person name="Goldenfeld N."/>
            <person name="Chia N."/>
        </authorList>
    </citation>
    <scope>NUCLEOTIDE SEQUENCE [LARGE SCALE GENOMIC DNA]</scope>
    <source>
        <strain evidence="1">CIM:MAG 903</strain>
    </source>
</reference>
<dbReference type="Proteomes" id="UP000246114">
    <property type="component" value="Unassembled WGS sequence"/>
</dbReference>
<dbReference type="AlphaFoldDB" id="A0A316MLC3"/>
<evidence type="ECO:0008006" key="3">
    <source>
        <dbReference type="Google" id="ProtNLM"/>
    </source>
</evidence>